<dbReference type="Gene3D" id="2.60.40.2810">
    <property type="match status" value="1"/>
</dbReference>
<evidence type="ECO:0000256" key="3">
    <source>
        <dbReference type="SAM" id="MobiDB-lite"/>
    </source>
</evidence>
<keyword evidence="2" id="KW-0624">Polysaccharide degradation</keyword>
<reference evidence="6" key="1">
    <citation type="submission" date="2022-07" db="EMBL/GenBank/DDBJ databases">
        <authorList>
            <person name="Wu T."/>
        </authorList>
    </citation>
    <scope>NUCLEOTIDE SEQUENCE</scope>
    <source>
        <strain evidence="6">SD-1</strain>
    </source>
</reference>
<feature type="region of interest" description="Disordered" evidence="3">
    <location>
        <begin position="1639"/>
        <end position="1671"/>
    </location>
</feature>
<evidence type="ECO:0000259" key="4">
    <source>
        <dbReference type="PROSITE" id="PS50268"/>
    </source>
</evidence>
<feature type="region of interest" description="Disordered" evidence="3">
    <location>
        <begin position="368"/>
        <end position="414"/>
    </location>
</feature>
<feature type="region of interest" description="Disordered" evidence="3">
    <location>
        <begin position="1549"/>
        <end position="1569"/>
    </location>
</feature>
<dbReference type="Pfam" id="PF17963">
    <property type="entry name" value="Big_9"/>
    <property type="match status" value="7"/>
</dbReference>
<dbReference type="InterPro" id="IPR013783">
    <property type="entry name" value="Ig-like_fold"/>
</dbReference>
<feature type="domain" description="Cadherin" evidence="4">
    <location>
        <begin position="1303"/>
        <end position="1409"/>
    </location>
</feature>
<dbReference type="GO" id="GO:0016798">
    <property type="term" value="F:hydrolase activity, acting on glycosyl bonds"/>
    <property type="evidence" value="ECO:0007669"/>
    <property type="project" value="UniProtKB-KW"/>
</dbReference>
<proteinExistence type="predicted"/>
<dbReference type="SUPFAM" id="SSF63825">
    <property type="entry name" value="YWTD domain"/>
    <property type="match status" value="1"/>
</dbReference>
<accession>A0AAX3ELF3</accession>
<dbReference type="PANTHER" id="PTHR24099:SF11">
    <property type="entry name" value="FIBRONECTIN TYPE III DOMAIN-CONTAINING 3BA-RELATED"/>
    <property type="match status" value="1"/>
</dbReference>
<dbReference type="Proteomes" id="UP001163293">
    <property type="component" value="Chromosome"/>
</dbReference>
<sequence length="2033" mass="211098">MTSFFGKLGLKKRRNRKLVSATAATAAGAVLVAAAVLYPGFKTTEVDLNDGGVWVVSKTKNAVGRLNYPSRVLDGAVTPASTTFDVLQHDSNVFVDDESGSTINQVSAANLKLGGDKQLPSSAQVSYGSTVLSVTDPAKGKVWALSPSTVNGFDEEGTEPVLTGSQGLVSAVGNDNRIYTADPGKGEITVTTVDVNGERTASEVTKVDELKGAGDLQLAVVGDKPVALDAASGNLFLPGGRKLQLADAREAKLQQTSAESGFVAISTRKNLLKQPLDGSTADTVSADGEGVPAAPVQVGKCVHAAWAGANKYVRDCENDADDKKNDVPKASASPNYVFRVNRDLVVLNDINSGSVWLVNQNMQLVNNWDDVVPPKNQSDDQDQESADNNTINVLPDRTKPNRAPETKPDEFGVRPGRTTVLSVLDNDSDPDGDVLTAAVGANAPKAGALENIYGGSAFQIKVPAEAKPGTETFDYNASDGRGLSAAGRVTLRVVAPEENKPPFFKRAEPTTMLVEQGKSVSQNILTDWMDPDGDDLVLLDAKADNEQDQVKVRRDGLLTYQDSGAAPGKKNVTITVWDGRDTTTGRVVVNVQPPGALAPVVNADHVTAVVGQDLVISPLKNDVDPNGGALRVAHVEAAGQAELGPITDGGTFTFRSNTPGPVYLTYIASNGPQSSQGLIRVDVESGKDTGAPVAVHDVALLPVGGSVLVDPLANDSDPSGGVLVLQSVTVPEGSSASVSVIDHSVLRITDVLGAKEPFVFSYTMSNGRASAAGTVGVVPVPAPAVVEAPQPKPDEVNVRVNDVVTVPVLDNDTHPQGQELTVDPVLAQTVAEEDGKAFTSENTLRFIAGPTPKTVRAIYNAVDPQGQKSAAAVTIHILPLEGAQNSRPQPQNLTARVVAGGTVRIPVPLDGIDPDGDSVQLTGIDSTPTMGTATAGSNFIDFVAAGDGAGTDTFRYKVIDRQGAVNTGTVTVGVAPRGENNQKPTPVDDEVQVRPGRQIAVDATANDTDPDGDQIRILTDSNEADAALDAHVSKTSGRILLTAPAAEGTVNVRYAVADDRDAVGQATIRVVVKNDVPLQAPIARDDRVTSAQTLGKTAVDVPVLKNDEDPDGVGENLKIATDSPTARPGAEGNVFVELTEQPQLVPYTVEDVDGQKSTAIIWVPGVGQQVPTLAKDEVVELVSGQSVTVNLSEWVKVREGKSPRLTQADRIKLIGSDGSDPIAGNGTAIKYTAGVEYVGPGSISFEVTDGSGPDDPNGLKSTLSIRTKVLPDPNKNNPPELLGSDLEVPKGDSASLDLEKLTSDPDADDVRNMKYELVGSAPGGFRVQLDGKTLKASANDSVQIGQGGTVQVKAKDPRGLEALASYKLTLTASNRPKPVANDDVEPDAQAGKPVTVNVLANDSNPFPDTALKIVSAVVETGEGAAEPGGDSVTVTPGGGFTGTMVVAYTVSDKTGELSRYSTARIRLTVKDKPAAPTTPLAQSVGDQTALLTWTAPADRGSPITKYTVYGEGGFKQDCPANTCTLTGLTNNVKYHFAVTATNAINESERSPVSAEVRPDVKPDTPLAPTLKFGDKQLSVAWVPPASKGSPVKSYDLEISPAPAGQNPQIQNLTGASYVWKGLTNGVAYKVRVLARNDAKEPSEWSPYSAAETPAGVPATPSAPSVSGAGSVGNQSQLKVSWAAPNNNGDPVSAYTLTTYRGGAVVTTQTVAATSQNVTVANSEADYTFTVSATNKAGVSGVSQQSAAIRAAGKPGTVGSGSVKETGTSGQLQVTFTPLTAAERNGSQDNEITYRWQTASGSGPIARGGGVIGGQPNGTNVVVNIIATSVKNNMAGDAKAVGTGNPYGPPNAPNVSGGKSAKGDGQVHWTWNNPATNGRPLDHFEVSLDGGGWTSVGKANRYDVSAGGWEKTRRLNVRAVTVVAGPPSGNVTATSGADPTPPPPPPTPSQIQVEAASVRTCPGKPGLPDSYTPGSPAKCGVGWVERSWGKITIDCTKNIYGGSTAWYRLKGSPKDGWYVKSTTVDLYGPRPGGC</sequence>
<dbReference type="Gene3D" id="2.60.40.10">
    <property type="entry name" value="Immunoglobulins"/>
    <property type="match status" value="3"/>
</dbReference>
<organism evidence="6 7">
    <name type="scientific">Paenarthrobacter ureafaciens</name>
    <dbReference type="NCBI Taxonomy" id="37931"/>
    <lineage>
        <taxon>Bacteria</taxon>
        <taxon>Bacillati</taxon>
        <taxon>Actinomycetota</taxon>
        <taxon>Actinomycetes</taxon>
        <taxon>Micrococcales</taxon>
        <taxon>Micrococcaceae</taxon>
        <taxon>Paenarthrobacter</taxon>
    </lineage>
</organism>
<dbReference type="InterPro" id="IPR036116">
    <property type="entry name" value="FN3_sf"/>
</dbReference>
<keyword evidence="7" id="KW-1185">Reference proteome</keyword>
<dbReference type="PANTHER" id="PTHR24099">
    <property type="entry name" value="E3 UBIQUITIN-PROTEIN LIGASE TRIM36-RELATED"/>
    <property type="match status" value="1"/>
</dbReference>
<dbReference type="GO" id="GO:0016020">
    <property type="term" value="C:membrane"/>
    <property type="evidence" value="ECO:0007669"/>
    <property type="project" value="InterPro"/>
</dbReference>
<dbReference type="GO" id="GO:0000272">
    <property type="term" value="P:polysaccharide catabolic process"/>
    <property type="evidence" value="ECO:0007669"/>
    <property type="project" value="UniProtKB-KW"/>
</dbReference>
<feature type="region of interest" description="Disordered" evidence="3">
    <location>
        <begin position="1268"/>
        <end position="1289"/>
    </location>
</feature>
<evidence type="ECO:0000259" key="5">
    <source>
        <dbReference type="PROSITE" id="PS50853"/>
    </source>
</evidence>
<dbReference type="PROSITE" id="PS50268">
    <property type="entry name" value="CADHERIN_2"/>
    <property type="match status" value="1"/>
</dbReference>
<feature type="compositionally biased region" description="Basic and acidic residues" evidence="3">
    <location>
        <begin position="396"/>
        <end position="412"/>
    </location>
</feature>
<dbReference type="GO" id="GO:0007156">
    <property type="term" value="P:homophilic cell adhesion via plasma membrane adhesion molecules"/>
    <property type="evidence" value="ECO:0007669"/>
    <property type="project" value="InterPro"/>
</dbReference>
<dbReference type="PROSITE" id="PS50853">
    <property type="entry name" value="FN3"/>
    <property type="match status" value="3"/>
</dbReference>
<evidence type="ECO:0000256" key="2">
    <source>
        <dbReference type="ARBA" id="ARBA00023326"/>
    </source>
</evidence>
<gene>
    <name evidence="6" type="ORF">NL394_06985</name>
</gene>
<evidence type="ECO:0000256" key="1">
    <source>
        <dbReference type="ARBA" id="ARBA00023295"/>
    </source>
</evidence>
<evidence type="ECO:0000313" key="6">
    <source>
        <dbReference type="EMBL" id="UYV98946.1"/>
    </source>
</evidence>
<keyword evidence="2" id="KW-0119">Carbohydrate metabolism</keyword>
<feature type="compositionally biased region" description="Low complexity" evidence="3">
    <location>
        <begin position="1652"/>
        <end position="1671"/>
    </location>
</feature>
<feature type="region of interest" description="Disordered" evidence="3">
    <location>
        <begin position="1925"/>
        <end position="1949"/>
    </location>
</feature>
<dbReference type="GO" id="GO:0005509">
    <property type="term" value="F:calcium ion binding"/>
    <property type="evidence" value="ECO:0007669"/>
    <property type="project" value="InterPro"/>
</dbReference>
<dbReference type="Pfam" id="PF00041">
    <property type="entry name" value="fn3"/>
    <property type="match status" value="3"/>
</dbReference>
<protein>
    <submittedName>
        <fullName evidence="6">Ig-like domain-containing protein</fullName>
    </submittedName>
</protein>
<feature type="domain" description="Fibronectin type-III" evidence="5">
    <location>
        <begin position="1659"/>
        <end position="1754"/>
    </location>
</feature>
<dbReference type="InterPro" id="IPR050617">
    <property type="entry name" value="E3_ligase_FN3/SPRY"/>
</dbReference>
<dbReference type="SUPFAM" id="SSF49265">
    <property type="entry name" value="Fibronectin type III"/>
    <property type="match status" value="2"/>
</dbReference>
<evidence type="ECO:0000313" key="7">
    <source>
        <dbReference type="Proteomes" id="UP001163293"/>
    </source>
</evidence>
<feature type="domain" description="Fibronectin type-III" evidence="5">
    <location>
        <begin position="1475"/>
        <end position="1563"/>
    </location>
</feature>
<dbReference type="InterPro" id="IPR002126">
    <property type="entry name" value="Cadherin-like_dom"/>
</dbReference>
<keyword evidence="1" id="KW-0326">Glycosidase</keyword>
<dbReference type="EMBL" id="CP101185">
    <property type="protein sequence ID" value="UYV98946.1"/>
    <property type="molecule type" value="Genomic_DNA"/>
</dbReference>
<dbReference type="RefSeq" id="WP_182264056.1">
    <property type="nucleotide sequence ID" value="NZ_CP043010.1"/>
</dbReference>
<dbReference type="SMART" id="SM00060">
    <property type="entry name" value="FN3"/>
    <property type="match status" value="3"/>
</dbReference>
<dbReference type="CDD" id="cd00063">
    <property type="entry name" value="FN3"/>
    <property type="match status" value="3"/>
</dbReference>
<keyword evidence="1" id="KW-0378">Hydrolase</keyword>
<dbReference type="InterPro" id="IPR003961">
    <property type="entry name" value="FN3_dom"/>
</dbReference>
<feature type="compositionally biased region" description="Pro residues" evidence="3">
    <location>
        <begin position="1938"/>
        <end position="1947"/>
    </location>
</feature>
<name>A0AAX3ELF3_PAEUR</name>
<feature type="domain" description="Fibronectin type-III" evidence="5">
    <location>
        <begin position="1564"/>
        <end position="1655"/>
    </location>
</feature>